<dbReference type="EMBL" id="SOCP01000008">
    <property type="protein sequence ID" value="TDV48700.1"/>
    <property type="molecule type" value="Genomic_DNA"/>
</dbReference>
<organism evidence="2 3">
    <name type="scientific">Actinophytocola oryzae</name>
    <dbReference type="NCBI Taxonomy" id="502181"/>
    <lineage>
        <taxon>Bacteria</taxon>
        <taxon>Bacillati</taxon>
        <taxon>Actinomycetota</taxon>
        <taxon>Actinomycetes</taxon>
        <taxon>Pseudonocardiales</taxon>
        <taxon>Pseudonocardiaceae</taxon>
    </lineage>
</organism>
<keyword evidence="3" id="KW-1185">Reference proteome</keyword>
<gene>
    <name evidence="2" type="ORF">CLV71_10860</name>
</gene>
<dbReference type="SUPFAM" id="SSF110849">
    <property type="entry name" value="ParB/Sulfiredoxin"/>
    <property type="match status" value="1"/>
</dbReference>
<protein>
    <submittedName>
        <fullName evidence="2">ParB-like chromosome segregation protein Spo0J</fullName>
    </submittedName>
</protein>
<proteinExistence type="predicted"/>
<name>A0A4R7VH95_9PSEU</name>
<feature type="compositionally biased region" description="Basic and acidic residues" evidence="1">
    <location>
        <begin position="176"/>
        <end position="192"/>
    </location>
</feature>
<evidence type="ECO:0000313" key="3">
    <source>
        <dbReference type="Proteomes" id="UP000294927"/>
    </source>
</evidence>
<sequence length="289" mass="31300">MHVRTLAESDIPLPPIVVHRPTMCVIDGRHRLRAAHLRGEERVSVTFFDGDERDAFVLSVLANTHRGLPLSDADRRAAVRRIVLTHAHWSDGAIAAVTGLSSKTIAGIRACATTELPELHSRIGRDGRTRPLSTAAGREAARLYLEDNPDASLREVARVAGIAPGTVRDVRARLRRGDDPIPPKVRAGEQRGTRSPAVAAEMADVEVTSSLRVLRSDPVLRFSEHGRWLLRALGEGMSNADWEEAAAAVPGHLAGLVVGLARENSRRWAEFAEALDAGQPAVLLRHAGC</sequence>
<evidence type="ECO:0000256" key="1">
    <source>
        <dbReference type="SAM" id="MobiDB-lite"/>
    </source>
</evidence>
<comment type="caution">
    <text evidence="2">The sequence shown here is derived from an EMBL/GenBank/DDBJ whole genome shotgun (WGS) entry which is preliminary data.</text>
</comment>
<dbReference type="AlphaFoldDB" id="A0A4R7VH95"/>
<evidence type="ECO:0000313" key="2">
    <source>
        <dbReference type="EMBL" id="TDV48700.1"/>
    </source>
</evidence>
<dbReference type="Gene3D" id="3.90.1530.10">
    <property type="entry name" value="Conserved hypothetical protein from pyrococcus furiosus pfu- 392566-001, ParB domain"/>
    <property type="match status" value="1"/>
</dbReference>
<dbReference type="Proteomes" id="UP000294927">
    <property type="component" value="Unassembled WGS sequence"/>
</dbReference>
<dbReference type="RefSeq" id="WP_243866627.1">
    <property type="nucleotide sequence ID" value="NZ_SOCP01000008.1"/>
</dbReference>
<feature type="region of interest" description="Disordered" evidence="1">
    <location>
        <begin position="176"/>
        <end position="196"/>
    </location>
</feature>
<accession>A0A4R7VH95</accession>
<reference evidence="2 3" key="1">
    <citation type="submission" date="2019-03" db="EMBL/GenBank/DDBJ databases">
        <title>Genomic Encyclopedia of Archaeal and Bacterial Type Strains, Phase II (KMG-II): from individual species to whole genera.</title>
        <authorList>
            <person name="Goeker M."/>
        </authorList>
    </citation>
    <scope>NUCLEOTIDE SEQUENCE [LARGE SCALE GENOMIC DNA]</scope>
    <source>
        <strain evidence="2 3">DSM 45499</strain>
    </source>
</reference>
<dbReference type="InterPro" id="IPR036086">
    <property type="entry name" value="ParB/Sulfiredoxin_sf"/>
</dbReference>